<reference evidence="2 3" key="2">
    <citation type="journal article" date="2010" name="J. Bacteriol.">
        <title>Complete genome sequence of the photosynthetic purple nonsulfur bacterium Rhodobacter capsulatus SB 1003.</title>
        <authorList>
            <person name="Strnad H."/>
            <person name="Lapidus A."/>
            <person name="Paces J."/>
            <person name="Ulbrich P."/>
            <person name="Vlcek C."/>
            <person name="Paces V."/>
            <person name="Haselkorn R."/>
        </authorList>
    </citation>
    <scope>NUCLEOTIDE SEQUENCE [LARGE SCALE GENOMIC DNA]</scope>
    <source>
        <strain evidence="3">ATCC BAA-309 / NBRC 16581 / SB1003</strain>
    </source>
</reference>
<sequence>MGEISRGSEAKFPRAADRVRETPKFLDSPAFRPHKREARR</sequence>
<organism evidence="2 3">
    <name type="scientific">Rhodobacter capsulatus (strain ATCC BAA-309 / NBRC 16581 / SB1003)</name>
    <dbReference type="NCBI Taxonomy" id="272942"/>
    <lineage>
        <taxon>Bacteria</taxon>
        <taxon>Pseudomonadati</taxon>
        <taxon>Pseudomonadota</taxon>
        <taxon>Alphaproteobacteria</taxon>
        <taxon>Rhodobacterales</taxon>
        <taxon>Rhodobacter group</taxon>
        <taxon>Rhodobacter</taxon>
    </lineage>
</organism>
<reference key="1">
    <citation type="submission" date="2008-12" db="EMBL/GenBank/DDBJ databases">
        <title>Complete genome sequence of Rhodobacter capsulatus SB1003.</title>
        <authorList>
            <person name="Strnad H."/>
            <person name="Lapidus A."/>
            <person name="Vlcek C."/>
            <person name="Ulbrich P."/>
            <person name="Paces J."/>
            <person name="Maltsev N."/>
            <person name="Kumar V."/>
            <person name="Kogan Y."/>
            <person name="Milgram A."/>
            <person name="Rebrekov D."/>
            <person name="Mazur M."/>
            <person name="Cox R."/>
            <person name="Kyrpides N."/>
            <person name="Kolar M."/>
            <person name="Sachova J."/>
            <person name="Ridl J."/>
            <person name="Ivanova N."/>
            <person name="Kapatral V."/>
            <person name="Los T."/>
            <person name="Lykidis A."/>
            <person name="Mikhailova N."/>
            <person name="Reznik G."/>
            <person name="Vasieva O."/>
            <person name="Fonstein M."/>
            <person name="Paces V."/>
            <person name="Haselkorn R."/>
        </authorList>
    </citation>
    <scope>NUCLEOTIDE SEQUENCE</scope>
    <source>
        <strain>SB1003</strain>
    </source>
</reference>
<dbReference type="STRING" id="272942.RCAP_rcc02301"/>
<accession>D5AL41</accession>
<dbReference type="AlphaFoldDB" id="D5AL41"/>
<evidence type="ECO:0000256" key="1">
    <source>
        <dbReference type="SAM" id="MobiDB-lite"/>
    </source>
</evidence>
<dbReference type="EMBL" id="CP001312">
    <property type="protein sequence ID" value="ADE86031.1"/>
    <property type="molecule type" value="Genomic_DNA"/>
</dbReference>
<keyword evidence="3" id="KW-1185">Reference proteome</keyword>
<evidence type="ECO:0000313" key="3">
    <source>
        <dbReference type="Proteomes" id="UP000002361"/>
    </source>
</evidence>
<feature type="compositionally biased region" description="Basic and acidic residues" evidence="1">
    <location>
        <begin position="1"/>
        <end position="24"/>
    </location>
</feature>
<dbReference type="KEGG" id="rcp:RCAP_rcc02301"/>
<gene>
    <name evidence="2" type="ordered locus">RCAP_rcc02301</name>
</gene>
<dbReference type="Proteomes" id="UP000002361">
    <property type="component" value="Chromosome"/>
</dbReference>
<evidence type="ECO:0000313" key="2">
    <source>
        <dbReference type="EMBL" id="ADE86031.1"/>
    </source>
</evidence>
<proteinExistence type="predicted"/>
<name>D5AL41_RHOCB</name>
<feature type="region of interest" description="Disordered" evidence="1">
    <location>
        <begin position="1"/>
        <end position="40"/>
    </location>
</feature>
<dbReference type="HOGENOM" id="CLU_3295588_0_0_5"/>
<protein>
    <submittedName>
        <fullName evidence="2">Uncharacterized protein</fullName>
    </submittedName>
</protein>